<evidence type="ECO:0008006" key="4">
    <source>
        <dbReference type="Google" id="ProtNLM"/>
    </source>
</evidence>
<dbReference type="Proteomes" id="UP001500936">
    <property type="component" value="Unassembled WGS sequence"/>
</dbReference>
<evidence type="ECO:0000313" key="3">
    <source>
        <dbReference type="Proteomes" id="UP001500936"/>
    </source>
</evidence>
<reference evidence="3" key="1">
    <citation type="journal article" date="2019" name="Int. J. Syst. Evol. Microbiol.">
        <title>The Global Catalogue of Microorganisms (GCM) 10K type strain sequencing project: providing services to taxonomists for standard genome sequencing and annotation.</title>
        <authorList>
            <consortium name="The Broad Institute Genomics Platform"/>
            <consortium name="The Broad Institute Genome Sequencing Center for Infectious Disease"/>
            <person name="Wu L."/>
            <person name="Ma J."/>
        </authorList>
    </citation>
    <scope>NUCLEOTIDE SEQUENCE [LARGE SCALE GENOMIC DNA]</scope>
    <source>
        <strain evidence="3">JCM 17925</strain>
    </source>
</reference>
<evidence type="ECO:0000256" key="1">
    <source>
        <dbReference type="SAM" id="MobiDB-lite"/>
    </source>
</evidence>
<protein>
    <recommendedName>
        <fullName evidence="4">Secreted protein</fullName>
    </recommendedName>
</protein>
<feature type="region of interest" description="Disordered" evidence="1">
    <location>
        <begin position="35"/>
        <end position="58"/>
    </location>
</feature>
<evidence type="ECO:0000313" key="2">
    <source>
        <dbReference type="EMBL" id="GAA4417283.1"/>
    </source>
</evidence>
<keyword evidence="3" id="KW-1185">Reference proteome</keyword>
<organism evidence="2 3">
    <name type="scientific">Nibrella viscosa</name>
    <dbReference type="NCBI Taxonomy" id="1084524"/>
    <lineage>
        <taxon>Bacteria</taxon>
        <taxon>Pseudomonadati</taxon>
        <taxon>Bacteroidota</taxon>
        <taxon>Cytophagia</taxon>
        <taxon>Cytophagales</taxon>
        <taxon>Spirosomataceae</taxon>
        <taxon>Nibrella</taxon>
    </lineage>
</organism>
<gene>
    <name evidence="2" type="ORF">GCM10023187_49530</name>
</gene>
<sequence>MLRLVWGLFAFALGKRGLVLMDQKWQGKRLKQPFSDNNEVRADRDEEETALPSAIHLPPPARTVGPSLPVLRRGLACNAFEGGMKC</sequence>
<dbReference type="EMBL" id="BAABHB010000015">
    <property type="protein sequence ID" value="GAA4417283.1"/>
    <property type="molecule type" value="Genomic_DNA"/>
</dbReference>
<comment type="caution">
    <text evidence="2">The sequence shown here is derived from an EMBL/GenBank/DDBJ whole genome shotgun (WGS) entry which is preliminary data.</text>
</comment>
<name>A0ABP8KVV9_9BACT</name>
<accession>A0ABP8KVV9</accession>
<proteinExistence type="predicted"/>